<feature type="compositionally biased region" description="Low complexity" evidence="1">
    <location>
        <begin position="730"/>
        <end position="741"/>
    </location>
</feature>
<evidence type="ECO:0000313" key="2">
    <source>
        <dbReference type="EMBL" id="KAL3653744.1"/>
    </source>
</evidence>
<gene>
    <name evidence="2" type="ORF">CASFOL_003425</name>
</gene>
<feature type="region of interest" description="Disordered" evidence="1">
    <location>
        <begin position="712"/>
        <end position="765"/>
    </location>
</feature>
<protein>
    <submittedName>
        <fullName evidence="2">Uncharacterized protein</fullName>
    </submittedName>
</protein>
<feature type="compositionally biased region" description="Gly residues" evidence="1">
    <location>
        <begin position="1"/>
        <end position="13"/>
    </location>
</feature>
<feature type="compositionally biased region" description="Polar residues" evidence="1">
    <location>
        <begin position="754"/>
        <end position="763"/>
    </location>
</feature>
<feature type="compositionally biased region" description="Low complexity" evidence="1">
    <location>
        <begin position="14"/>
        <end position="28"/>
    </location>
</feature>
<dbReference type="Proteomes" id="UP001632038">
    <property type="component" value="Unassembled WGS sequence"/>
</dbReference>
<feature type="region of interest" description="Disordered" evidence="1">
    <location>
        <begin position="1"/>
        <end position="46"/>
    </location>
</feature>
<feature type="region of interest" description="Disordered" evidence="1">
    <location>
        <begin position="575"/>
        <end position="608"/>
    </location>
</feature>
<name>A0ABD3EHL1_9LAMI</name>
<reference evidence="3" key="1">
    <citation type="journal article" date="2024" name="IScience">
        <title>Strigolactones Initiate the Formation of Haustorium-like Structures in Castilleja.</title>
        <authorList>
            <person name="Buerger M."/>
            <person name="Peterson D."/>
            <person name="Chory J."/>
        </authorList>
    </citation>
    <scope>NUCLEOTIDE SEQUENCE [LARGE SCALE GENOMIC DNA]</scope>
</reference>
<sequence>MMGLGPVGSGVGGNSSSSTSNLSALAPPFTVDRLNPKPNLNHNMHYPDSPYSAEPYSRGWQYPTPSAPISELVFESTGIDNVPVSDDYLYSPLSTISPASSIHWPTANKAQTSAFAYGGEVKPYYSSYVPPLVGEDSLLAEDEGTRYNVGPTAGKPQADYSSSLFDVDYRAAWVADLGFDGYGNRLDQGGFGAEKSKRKSTQDSGISYQTFNQTSDKEVRTGSSISIAQMEDKSCPEIKSAFLPYNSNTVQTSAYIPTYPEPYYSARASGTHKSFSNGQNPFENFVKPVDSPVIGPVSATMPSPTVVIRPPPVTNGKFTQRTFSRKPSRSDIEKCPQSFDFGSSPNSQVKEDPFDRKIKAQIGSSQLPDLDILGGFNMGCDNNKSSNAELVNSTENSSDFTDHHSMSVDSPCWKGASSSQFSPFNIEAGESNKNIGNEYDAIFSSKGNSVNESKTGGFDMGILGTKSLISEGVNMGVNDVSEVAVAVHVAENVLASPASQEDASERTVIMPQDQKLNVQTVLKAMYNLSELLLFHLSSDDACSMEEESTETLRKTISNLDSCLNHKIIEASKMMEPINSVGDNSSDKPRESRELGTGLGNPHTTNEAPDSQIKLDFQHMHEEERNYSFSGKKGENSTVCSPLVDDLDITRDDDMTKAIKKVLEENFQLNEEMPSEALLFKNLWLDTEAKLCSITYKARFDRMKIQMEQLQIKAPQDNEDNEETRSEVCLSPGSIGSPNSGPKGDKSPIPKPALQNVSISSTSGPAVDNVESSVMARFNILKSREDNAKPINPEMVDDECEGSEIMARLNILRSRDKNLKSVSVEEEKQSKMMSNFYATLDEFHLSAPNDPIIHHPFKSNGMIGQSHLGRRDSSSFDWEHVLKDDFTGKNM</sequence>
<dbReference type="PANTHER" id="PTHR34361">
    <property type="entry name" value="OS08G0157800 PROTEIN"/>
    <property type="match status" value="1"/>
</dbReference>
<feature type="compositionally biased region" description="Basic and acidic residues" evidence="1">
    <location>
        <begin position="584"/>
        <end position="593"/>
    </location>
</feature>
<organism evidence="2 3">
    <name type="scientific">Castilleja foliolosa</name>
    <dbReference type="NCBI Taxonomy" id="1961234"/>
    <lineage>
        <taxon>Eukaryota</taxon>
        <taxon>Viridiplantae</taxon>
        <taxon>Streptophyta</taxon>
        <taxon>Embryophyta</taxon>
        <taxon>Tracheophyta</taxon>
        <taxon>Spermatophyta</taxon>
        <taxon>Magnoliopsida</taxon>
        <taxon>eudicotyledons</taxon>
        <taxon>Gunneridae</taxon>
        <taxon>Pentapetalae</taxon>
        <taxon>asterids</taxon>
        <taxon>lamiids</taxon>
        <taxon>Lamiales</taxon>
        <taxon>Orobanchaceae</taxon>
        <taxon>Pedicularideae</taxon>
        <taxon>Castillejinae</taxon>
        <taxon>Castilleja</taxon>
    </lineage>
</organism>
<comment type="caution">
    <text evidence="2">The sequence shown here is derived from an EMBL/GenBank/DDBJ whole genome shotgun (WGS) entry which is preliminary data.</text>
</comment>
<dbReference type="EMBL" id="JAVIJP010000005">
    <property type="protein sequence ID" value="KAL3653744.1"/>
    <property type="molecule type" value="Genomic_DNA"/>
</dbReference>
<evidence type="ECO:0000256" key="1">
    <source>
        <dbReference type="SAM" id="MobiDB-lite"/>
    </source>
</evidence>
<feature type="region of interest" description="Disordered" evidence="1">
    <location>
        <begin position="305"/>
        <end position="351"/>
    </location>
</feature>
<proteinExistence type="predicted"/>
<accession>A0ABD3EHL1</accession>
<dbReference type="AlphaFoldDB" id="A0ABD3EHL1"/>
<dbReference type="PANTHER" id="PTHR34361:SF2">
    <property type="entry name" value="OS08G0157800 PROTEIN"/>
    <property type="match status" value="1"/>
</dbReference>
<evidence type="ECO:0000313" key="3">
    <source>
        <dbReference type="Proteomes" id="UP001632038"/>
    </source>
</evidence>
<keyword evidence="3" id="KW-1185">Reference proteome</keyword>